<dbReference type="Gene3D" id="2.60.120.10">
    <property type="entry name" value="Jelly Rolls"/>
    <property type="match status" value="2"/>
</dbReference>
<evidence type="ECO:0000256" key="7">
    <source>
        <dbReference type="ARBA" id="ARBA00022840"/>
    </source>
</evidence>
<accession>X6LY62</accession>
<dbReference type="GO" id="GO:0005952">
    <property type="term" value="C:cAMP-dependent protein kinase complex"/>
    <property type="evidence" value="ECO:0007669"/>
    <property type="project" value="TreeGrafter"/>
</dbReference>
<feature type="compositionally biased region" description="Basic residues" evidence="12">
    <location>
        <begin position="19"/>
        <end position="33"/>
    </location>
</feature>
<feature type="compositionally biased region" description="Basic and acidic residues" evidence="12">
    <location>
        <begin position="83"/>
        <end position="111"/>
    </location>
</feature>
<comment type="catalytic activity">
    <reaction evidence="11">
        <text>L-seryl-[protein] + ATP = O-phospho-L-seryl-[protein] + ADP + H(+)</text>
        <dbReference type="Rhea" id="RHEA:17989"/>
        <dbReference type="Rhea" id="RHEA-COMP:9863"/>
        <dbReference type="Rhea" id="RHEA-COMP:11604"/>
        <dbReference type="ChEBI" id="CHEBI:15378"/>
        <dbReference type="ChEBI" id="CHEBI:29999"/>
        <dbReference type="ChEBI" id="CHEBI:30616"/>
        <dbReference type="ChEBI" id="CHEBI:83421"/>
        <dbReference type="ChEBI" id="CHEBI:456216"/>
        <dbReference type="EC" id="2.7.11.1"/>
    </reaction>
</comment>
<name>X6LY62_RETFI</name>
<evidence type="ECO:0000259" key="15">
    <source>
        <dbReference type="PROSITE" id="PS50042"/>
    </source>
</evidence>
<dbReference type="PROSITE" id="PS51285">
    <property type="entry name" value="AGC_KINASE_CTER"/>
    <property type="match status" value="1"/>
</dbReference>
<dbReference type="Proteomes" id="UP000023152">
    <property type="component" value="Unassembled WGS sequence"/>
</dbReference>
<keyword evidence="7" id="KW-0067">ATP-binding</keyword>
<feature type="domain" description="AGC-kinase C-terminal" evidence="16">
    <location>
        <begin position="809"/>
        <end position="865"/>
    </location>
</feature>
<evidence type="ECO:0000256" key="2">
    <source>
        <dbReference type="ARBA" id="ARBA00022527"/>
    </source>
</evidence>
<evidence type="ECO:0000256" key="12">
    <source>
        <dbReference type="SAM" id="MobiDB-lite"/>
    </source>
</evidence>
<dbReference type="GO" id="GO:0005524">
    <property type="term" value="F:ATP binding"/>
    <property type="evidence" value="ECO:0007669"/>
    <property type="project" value="UniProtKB-KW"/>
</dbReference>
<dbReference type="AlphaFoldDB" id="X6LY62"/>
<dbReference type="InterPro" id="IPR011009">
    <property type="entry name" value="Kinase-like_dom_sf"/>
</dbReference>
<evidence type="ECO:0000256" key="13">
    <source>
        <dbReference type="SAM" id="Phobius"/>
    </source>
</evidence>
<evidence type="ECO:0000256" key="9">
    <source>
        <dbReference type="ARBA" id="ARBA00047462"/>
    </source>
</evidence>
<dbReference type="SMART" id="SM00220">
    <property type="entry name" value="S_TKc"/>
    <property type="match status" value="1"/>
</dbReference>
<keyword evidence="2" id="KW-0723">Serine/threonine-protein kinase</keyword>
<keyword evidence="18" id="KW-1185">Reference proteome</keyword>
<proteinExistence type="inferred from homology"/>
<dbReference type="PROSITE" id="PS50011">
    <property type="entry name" value="PROTEIN_KINASE_DOM"/>
    <property type="match status" value="1"/>
</dbReference>
<keyword evidence="13" id="KW-0472">Membrane</keyword>
<evidence type="ECO:0000256" key="3">
    <source>
        <dbReference type="ARBA" id="ARBA00022553"/>
    </source>
</evidence>
<gene>
    <name evidence="17" type="ORF">RFI_31100</name>
</gene>
<evidence type="ECO:0000259" key="14">
    <source>
        <dbReference type="PROSITE" id="PS50011"/>
    </source>
</evidence>
<sequence length="865" mass="98865">MTMDNGNGNDNGNEVLAKVRSKGKVSKTKKSKLRTKDGKNRSKNRSKKLSQNPPQSPSRSPSASPKKIGSRRERRQRSSKQTENSRQHSKEILNQSKEEVLSPIERKEEAHASSPRYRKKRTFFEQSFKGLESFHLRLVTDKITEKSSKISAVCCFYFYFYYLYNVLSKNTLFKTFGTKMIKKAVTLMYCVEMRKGDRLISKGHPNQAFFVIEKGRLRGHLDSIDPLTGGSSSSLLARSTHRRKSEHYHRKNTFGENTLLYGEQPTTTIEAMEYCRLWALDGNVFMQLKKTPGEKSRTLQAVPFFSSIVNSKRITIVGMSKENNDKCTLTYIHTIEDCTPDQLSKMCDNLRTITYRYNDKITTEGENVVFFQIIVSGSAIGWKYDPKKCKEVKVQAYEATKASPAYFGDKEIQNGSPHELTIKVASKTLKTFALRSSYFKQLMMEFNSIDENPLPSSHVAEGSVSVSGSGIPVGGEEEISMAANDEDDDEGGGEEGAGDENGEEERDEPSMLKLSGSKSKKPNDDKENPKFVNRINTPLSKLRTIGILGAGAFGTVSLVEDLATQTTYSLKKIRKNKVVDTGQERHVQNERRILATVDSDFCVRLFATYQDKLNVYLLLEAVLGGELFYLLRFNKKFEEPVARFYAGCVVCAFEHIHSKKLIFRDLKPENLLLASNGYCKLIDFGFAKYQDELRTFFFFNLFLCIRVVLFVAICRYLIQRNFVVEATVDWWALGVFIYEMLFGIPPFRQDAQVKMYEKILTSPVEFPERPVVSAHAQDIIASLLKKQPHKRLGSGEHGAKDVKKHPWFQNINWTKMKTQEPRAPYIPRIENKYDLRNFEYLQIEDLEEELLDDPTGEIYHWCEGF</sequence>
<dbReference type="PROSITE" id="PS50042">
    <property type="entry name" value="CNMP_BINDING_3"/>
    <property type="match status" value="2"/>
</dbReference>
<feature type="region of interest" description="Disordered" evidence="12">
    <location>
        <begin position="482"/>
        <end position="532"/>
    </location>
</feature>
<feature type="transmembrane region" description="Helical" evidence="13">
    <location>
        <begin position="696"/>
        <end position="718"/>
    </location>
</feature>
<evidence type="ECO:0000256" key="11">
    <source>
        <dbReference type="ARBA" id="ARBA00048679"/>
    </source>
</evidence>
<comment type="catalytic activity">
    <reaction evidence="10">
        <text>L-threonyl-[protein] + ATP = O-phospho-L-threonyl-[protein] + ADP + H(+)</text>
        <dbReference type="Rhea" id="RHEA:46608"/>
        <dbReference type="Rhea" id="RHEA-COMP:11060"/>
        <dbReference type="Rhea" id="RHEA-COMP:11605"/>
        <dbReference type="ChEBI" id="CHEBI:15378"/>
        <dbReference type="ChEBI" id="CHEBI:30013"/>
        <dbReference type="ChEBI" id="CHEBI:30616"/>
        <dbReference type="ChEBI" id="CHEBI:61977"/>
        <dbReference type="ChEBI" id="CHEBI:456216"/>
        <dbReference type="EC" id="2.7.11.1"/>
    </reaction>
</comment>
<feature type="region of interest" description="Disordered" evidence="12">
    <location>
        <begin position="1"/>
        <end position="116"/>
    </location>
</feature>
<feature type="compositionally biased region" description="Acidic residues" evidence="12">
    <location>
        <begin position="482"/>
        <end position="507"/>
    </location>
</feature>
<dbReference type="GO" id="GO:0004691">
    <property type="term" value="F:cAMP-dependent protein kinase activity"/>
    <property type="evidence" value="ECO:0007669"/>
    <property type="project" value="TreeGrafter"/>
</dbReference>
<keyword evidence="13" id="KW-1133">Transmembrane helix</keyword>
<protein>
    <submittedName>
        <fullName evidence="17">Uncharacterized protein</fullName>
    </submittedName>
</protein>
<feature type="transmembrane region" description="Helical" evidence="13">
    <location>
        <begin position="730"/>
        <end position="747"/>
    </location>
</feature>
<dbReference type="SUPFAM" id="SSF51206">
    <property type="entry name" value="cAMP-binding domain-like"/>
    <property type="match status" value="2"/>
</dbReference>
<dbReference type="InterPro" id="IPR014710">
    <property type="entry name" value="RmlC-like_jellyroll"/>
</dbReference>
<dbReference type="Gene3D" id="1.10.510.10">
    <property type="entry name" value="Transferase(Phosphotransferase) domain 1"/>
    <property type="match status" value="1"/>
</dbReference>
<feature type="domain" description="Protein kinase" evidence="14">
    <location>
        <begin position="542"/>
        <end position="808"/>
    </location>
</feature>
<keyword evidence="3" id="KW-0597">Phosphoprotein</keyword>
<keyword evidence="6" id="KW-0418">Kinase</keyword>
<keyword evidence="13" id="KW-0812">Transmembrane</keyword>
<dbReference type="FunFam" id="1.10.510.10:FF:000024">
    <property type="entry name" value="Probable serine/threonine-protein kinase cot-1"/>
    <property type="match status" value="1"/>
</dbReference>
<dbReference type="GO" id="GO:0007010">
    <property type="term" value="P:cytoskeleton organization"/>
    <property type="evidence" value="ECO:0007669"/>
    <property type="project" value="UniProtKB-ARBA"/>
</dbReference>
<organism evidence="17 18">
    <name type="scientific">Reticulomyxa filosa</name>
    <dbReference type="NCBI Taxonomy" id="46433"/>
    <lineage>
        <taxon>Eukaryota</taxon>
        <taxon>Sar</taxon>
        <taxon>Rhizaria</taxon>
        <taxon>Retaria</taxon>
        <taxon>Foraminifera</taxon>
        <taxon>Monothalamids</taxon>
        <taxon>Reticulomyxidae</taxon>
        <taxon>Reticulomyxa</taxon>
    </lineage>
</organism>
<dbReference type="Pfam" id="PF00027">
    <property type="entry name" value="cNMP_binding"/>
    <property type="match status" value="1"/>
</dbReference>
<feature type="compositionally biased region" description="Basic residues" evidence="12">
    <location>
        <begin position="68"/>
        <end position="78"/>
    </location>
</feature>
<evidence type="ECO:0000313" key="17">
    <source>
        <dbReference type="EMBL" id="ETO06296.1"/>
    </source>
</evidence>
<dbReference type="CDD" id="cd00038">
    <property type="entry name" value="CAP_ED"/>
    <property type="match status" value="2"/>
</dbReference>
<evidence type="ECO:0000256" key="5">
    <source>
        <dbReference type="ARBA" id="ARBA00022741"/>
    </source>
</evidence>
<evidence type="ECO:0000313" key="18">
    <source>
        <dbReference type="Proteomes" id="UP000023152"/>
    </source>
</evidence>
<comment type="catalytic activity">
    <reaction evidence="9">
        <text>L-seryl-[protein] + ATP = O-phospho-L-seryl-[protein] + ADP + H(+)</text>
        <dbReference type="Rhea" id="RHEA:17989"/>
        <dbReference type="Rhea" id="RHEA-COMP:9863"/>
        <dbReference type="Rhea" id="RHEA-COMP:11604"/>
        <dbReference type="ChEBI" id="CHEBI:15378"/>
        <dbReference type="ChEBI" id="CHEBI:29999"/>
        <dbReference type="ChEBI" id="CHEBI:30616"/>
        <dbReference type="ChEBI" id="CHEBI:83421"/>
        <dbReference type="ChEBI" id="CHEBI:456216"/>
        <dbReference type="EC" id="2.7.11.12"/>
    </reaction>
</comment>
<comment type="catalytic activity">
    <reaction evidence="8">
        <text>L-threonyl-[protein] + ATP = O-phospho-L-threonyl-[protein] + ADP + H(+)</text>
        <dbReference type="Rhea" id="RHEA:46608"/>
        <dbReference type="Rhea" id="RHEA-COMP:11060"/>
        <dbReference type="Rhea" id="RHEA-COMP:11605"/>
        <dbReference type="ChEBI" id="CHEBI:15378"/>
        <dbReference type="ChEBI" id="CHEBI:30013"/>
        <dbReference type="ChEBI" id="CHEBI:30616"/>
        <dbReference type="ChEBI" id="CHEBI:61977"/>
        <dbReference type="ChEBI" id="CHEBI:456216"/>
        <dbReference type="EC" id="2.7.11.12"/>
    </reaction>
</comment>
<dbReference type="InterPro" id="IPR000719">
    <property type="entry name" value="Prot_kinase_dom"/>
</dbReference>
<evidence type="ECO:0000256" key="4">
    <source>
        <dbReference type="ARBA" id="ARBA00022679"/>
    </source>
</evidence>
<dbReference type="Pfam" id="PF00069">
    <property type="entry name" value="Pkinase"/>
    <property type="match status" value="1"/>
</dbReference>
<evidence type="ECO:0000256" key="1">
    <source>
        <dbReference type="ARBA" id="ARBA00006352"/>
    </source>
</evidence>
<feature type="domain" description="Cyclic nucleotide-binding" evidence="15">
    <location>
        <begin position="172"/>
        <end position="288"/>
    </location>
</feature>
<dbReference type="PANTHER" id="PTHR24353">
    <property type="entry name" value="CYCLIC NUCLEOTIDE-DEPENDENT PROTEIN KINASE"/>
    <property type="match status" value="1"/>
</dbReference>
<evidence type="ECO:0000256" key="8">
    <source>
        <dbReference type="ARBA" id="ARBA00047298"/>
    </source>
</evidence>
<dbReference type="InterPro" id="IPR000595">
    <property type="entry name" value="cNMP-bd_dom"/>
</dbReference>
<evidence type="ECO:0000256" key="6">
    <source>
        <dbReference type="ARBA" id="ARBA00022777"/>
    </source>
</evidence>
<dbReference type="EMBL" id="ASPP01027272">
    <property type="protein sequence ID" value="ETO06296.1"/>
    <property type="molecule type" value="Genomic_DNA"/>
</dbReference>
<feature type="compositionally biased region" description="Low complexity" evidence="12">
    <location>
        <begin position="1"/>
        <end position="13"/>
    </location>
</feature>
<dbReference type="InterPro" id="IPR000961">
    <property type="entry name" value="AGC-kinase_C"/>
</dbReference>
<dbReference type="SUPFAM" id="SSF56112">
    <property type="entry name" value="Protein kinase-like (PK-like)"/>
    <property type="match status" value="1"/>
</dbReference>
<dbReference type="GO" id="GO:0004692">
    <property type="term" value="F:cGMP-dependent protein kinase activity"/>
    <property type="evidence" value="ECO:0007669"/>
    <property type="project" value="UniProtKB-EC"/>
</dbReference>
<dbReference type="Gene3D" id="3.30.200.20">
    <property type="entry name" value="Phosphorylase Kinase, domain 1"/>
    <property type="match status" value="1"/>
</dbReference>
<evidence type="ECO:0000259" key="16">
    <source>
        <dbReference type="PROSITE" id="PS51285"/>
    </source>
</evidence>
<reference evidence="17 18" key="1">
    <citation type="journal article" date="2013" name="Curr. Biol.">
        <title>The Genome of the Foraminiferan Reticulomyxa filosa.</title>
        <authorList>
            <person name="Glockner G."/>
            <person name="Hulsmann N."/>
            <person name="Schleicher M."/>
            <person name="Noegel A.A."/>
            <person name="Eichinger L."/>
            <person name="Gallinger C."/>
            <person name="Pawlowski J."/>
            <person name="Sierra R."/>
            <person name="Euteneuer U."/>
            <person name="Pillet L."/>
            <person name="Moustafa A."/>
            <person name="Platzer M."/>
            <person name="Groth M."/>
            <person name="Szafranski K."/>
            <person name="Schliwa M."/>
        </authorList>
    </citation>
    <scope>NUCLEOTIDE SEQUENCE [LARGE SCALE GENOMIC DNA]</scope>
</reference>
<keyword evidence="5" id="KW-0547">Nucleotide-binding</keyword>
<dbReference type="InterPro" id="IPR018490">
    <property type="entry name" value="cNMP-bd_dom_sf"/>
</dbReference>
<comment type="caution">
    <text evidence="17">The sequence shown here is derived from an EMBL/GenBank/DDBJ whole genome shotgun (WGS) entry which is preliminary data.</text>
</comment>
<keyword evidence="4" id="KW-0808">Transferase</keyword>
<evidence type="ECO:0000256" key="10">
    <source>
        <dbReference type="ARBA" id="ARBA00047899"/>
    </source>
</evidence>
<dbReference type="PANTHER" id="PTHR24353:SF143">
    <property type="entry name" value="PROTEIN KINASE DOMAIN-CONTAINING PROTEIN"/>
    <property type="match status" value="1"/>
</dbReference>
<comment type="similarity">
    <text evidence="1">Belongs to the protein kinase superfamily. AGC Ser/Thr protein kinase family. cGMP subfamily.</text>
</comment>
<feature type="domain" description="Cyclic nucleotide-binding" evidence="15">
    <location>
        <begin position="334"/>
        <end position="444"/>
    </location>
</feature>